<evidence type="ECO:0000313" key="2">
    <source>
        <dbReference type="EMBL" id="KAF7438805.1"/>
    </source>
</evidence>
<dbReference type="Proteomes" id="UP000600918">
    <property type="component" value="Unassembled WGS sequence"/>
</dbReference>
<organism evidence="2 3">
    <name type="scientific">Vespula pensylvanica</name>
    <name type="common">Western yellow jacket</name>
    <name type="synonym">Wasp</name>
    <dbReference type="NCBI Taxonomy" id="30213"/>
    <lineage>
        <taxon>Eukaryota</taxon>
        <taxon>Metazoa</taxon>
        <taxon>Ecdysozoa</taxon>
        <taxon>Arthropoda</taxon>
        <taxon>Hexapoda</taxon>
        <taxon>Insecta</taxon>
        <taxon>Pterygota</taxon>
        <taxon>Neoptera</taxon>
        <taxon>Endopterygota</taxon>
        <taxon>Hymenoptera</taxon>
        <taxon>Apocrita</taxon>
        <taxon>Aculeata</taxon>
        <taxon>Vespoidea</taxon>
        <taxon>Vespidae</taxon>
        <taxon>Vespinae</taxon>
        <taxon>Vespula</taxon>
    </lineage>
</organism>
<keyword evidence="3" id="KW-1185">Reference proteome</keyword>
<evidence type="ECO:0000256" key="1">
    <source>
        <dbReference type="SAM" id="MobiDB-lite"/>
    </source>
</evidence>
<proteinExistence type="predicted"/>
<evidence type="ECO:0000313" key="3">
    <source>
        <dbReference type="Proteomes" id="UP000600918"/>
    </source>
</evidence>
<comment type="caution">
    <text evidence="2">The sequence shown here is derived from an EMBL/GenBank/DDBJ whole genome shotgun (WGS) entry which is preliminary data.</text>
</comment>
<feature type="region of interest" description="Disordered" evidence="1">
    <location>
        <begin position="1"/>
        <end position="23"/>
    </location>
</feature>
<sequence>MSGGSGSSGGDTDGGGRRERARSTLVVTRLLQTSQGSDTKMFPAHAYCIDKDDDQFEGKHCLQPLPSEFTWKFERADMV</sequence>
<gene>
    <name evidence="2" type="ORF">H0235_001196</name>
</gene>
<feature type="compositionally biased region" description="Gly residues" evidence="1">
    <location>
        <begin position="1"/>
        <end position="13"/>
    </location>
</feature>
<protein>
    <submittedName>
        <fullName evidence="2">Uncharacterized protein</fullName>
    </submittedName>
</protein>
<name>A0A834PFP6_VESPE</name>
<accession>A0A834PFP6</accession>
<reference evidence="2" key="1">
    <citation type="journal article" date="2020" name="G3 (Bethesda)">
        <title>High-Quality Assemblies for Three Invasive Social Wasps from the &lt;i&gt;Vespula&lt;/i&gt; Genus.</title>
        <authorList>
            <person name="Harrop T.W.R."/>
            <person name="Guhlin J."/>
            <person name="McLaughlin G.M."/>
            <person name="Permina E."/>
            <person name="Stockwell P."/>
            <person name="Gilligan J."/>
            <person name="Le Lec M.F."/>
            <person name="Gruber M.A.M."/>
            <person name="Quinn O."/>
            <person name="Lovegrove M."/>
            <person name="Duncan E.J."/>
            <person name="Remnant E.J."/>
            <person name="Van Eeckhoven J."/>
            <person name="Graham B."/>
            <person name="Knapp R.A."/>
            <person name="Langford K.W."/>
            <person name="Kronenberg Z."/>
            <person name="Press M.O."/>
            <person name="Eacker S.M."/>
            <person name="Wilson-Rankin E.E."/>
            <person name="Purcell J."/>
            <person name="Lester P.J."/>
            <person name="Dearden P.K."/>
        </authorList>
    </citation>
    <scope>NUCLEOTIDE SEQUENCE</scope>
    <source>
        <strain evidence="2">Volc-1</strain>
    </source>
</reference>
<dbReference type="EMBL" id="JACSDY010000001">
    <property type="protein sequence ID" value="KAF7438805.1"/>
    <property type="molecule type" value="Genomic_DNA"/>
</dbReference>
<dbReference type="AlphaFoldDB" id="A0A834PFP6"/>